<evidence type="ECO:0000313" key="3">
    <source>
        <dbReference type="Proteomes" id="UP001239462"/>
    </source>
</evidence>
<dbReference type="RefSeq" id="WP_289162950.1">
    <property type="nucleotide sequence ID" value="NZ_JASZZN010000005.1"/>
</dbReference>
<keyword evidence="1" id="KW-0802">TPR repeat</keyword>
<feature type="repeat" description="TPR" evidence="1">
    <location>
        <begin position="297"/>
        <end position="330"/>
    </location>
</feature>
<dbReference type="Proteomes" id="UP001239462">
    <property type="component" value="Unassembled WGS sequence"/>
</dbReference>
<dbReference type="SMART" id="SM00028">
    <property type="entry name" value="TPR"/>
    <property type="match status" value="2"/>
</dbReference>
<accession>A0ABT7PG38</accession>
<sequence>MIAASVALTAVVVFVTFIPGHRVIAQDAAVQDAASKRDEGELDQELVKFFEHFRDTTHEESAAELVNQLNVERICEGAVEKADVEIPLLVRKNLPLMAKTQFQHWFELADDRWMRYELVYTKVSPDGTKAEALVRTWDQDYVSTRTFFDLEKGERWQITDWTDLTIGMSSQWMMAAILRDGFSTDQPKDFQHVTSIMVQSITAVAQQDFYQAASTLKELVGYDVPESMRSLRWCFTAACELQSDANYALEAVDKLEAYEPDAPIIELIRCNAYLALEQYDRVIDEGHRYMQRFGPDADAYHSIGLAYHELGKTDKAIECFLAGLDDTPESYDIVESLAIALPDDRKSEFIEYFKTLPDSDDQIEILADALEMGGDIAALDTLLEYAKQVPGGAPNRPYYESLVLQDREQYAEAMDRLIQGRGILDEDDYYREYYDLQIVSVAIDMGEPMKAYETIQDKQQVFESLLDHLDVQRSLGTEGNEHDESTQPKHEPSQYDAWIESLIEHHTGKFPDDSLTWTVLGRREYYAENYKSAVRHLQKALDLHLKQADESLEQEDDYVLESLLSQLAECHAELNSLEEFFDGYPDKQTLRNIIAYSVDYESEQYQRVLEKYPDSPDDSDVDGGIESLYLAERYEDVLKACQEADEEDEYLYTMYEICSLAYLNRFDDAILRARGFDETQRDLGRAFVYAIKNDRDRFKAAFRRAFLHGYSVDFMKTYIAFPENWDFLDQLEEGLVRPFESYSELRRLVFLTRHPFEVNAVSVHQAANSIGIDLTTVRPEELADQTNEESYLCQFEKGAVVISHQGSEYFLKSGQGPYRGDPKNLFYTELSEGQANTIDQHQAWVSIDVYQWPQAPEIETPSSIPGETLQVLLNLAQALTLGDTTADDSTVGNAIAVVHEDSATYVAPLPDNFFESLKQSPKVDTLTTMFEEN</sequence>
<gene>
    <name evidence="2" type="ORF">QTN89_08480</name>
</gene>
<organism evidence="2 3">
    <name type="scientific">Roseiconus lacunae</name>
    <dbReference type="NCBI Taxonomy" id="2605694"/>
    <lineage>
        <taxon>Bacteria</taxon>
        <taxon>Pseudomonadati</taxon>
        <taxon>Planctomycetota</taxon>
        <taxon>Planctomycetia</taxon>
        <taxon>Pirellulales</taxon>
        <taxon>Pirellulaceae</taxon>
        <taxon>Roseiconus</taxon>
    </lineage>
</organism>
<comment type="caution">
    <text evidence="2">The sequence shown here is derived from an EMBL/GenBank/DDBJ whole genome shotgun (WGS) entry which is preliminary data.</text>
</comment>
<protein>
    <recommendedName>
        <fullName evidence="4">Tetratricopeptide repeat protein</fullName>
    </recommendedName>
</protein>
<evidence type="ECO:0000313" key="2">
    <source>
        <dbReference type="EMBL" id="MDM4015460.1"/>
    </source>
</evidence>
<dbReference type="Pfam" id="PF13181">
    <property type="entry name" value="TPR_8"/>
    <property type="match status" value="1"/>
</dbReference>
<proteinExistence type="predicted"/>
<keyword evidence="3" id="KW-1185">Reference proteome</keyword>
<dbReference type="EMBL" id="JASZZN010000005">
    <property type="protein sequence ID" value="MDM4015460.1"/>
    <property type="molecule type" value="Genomic_DNA"/>
</dbReference>
<feature type="repeat" description="TPR" evidence="1">
    <location>
        <begin position="514"/>
        <end position="547"/>
    </location>
</feature>
<evidence type="ECO:0000256" key="1">
    <source>
        <dbReference type="PROSITE-ProRule" id="PRU00339"/>
    </source>
</evidence>
<dbReference type="SUPFAM" id="SSF48452">
    <property type="entry name" value="TPR-like"/>
    <property type="match status" value="2"/>
</dbReference>
<name>A0ABT7PG38_9BACT</name>
<evidence type="ECO:0008006" key="4">
    <source>
        <dbReference type="Google" id="ProtNLM"/>
    </source>
</evidence>
<dbReference type="InterPro" id="IPR019734">
    <property type="entry name" value="TPR_rpt"/>
</dbReference>
<dbReference type="PROSITE" id="PS50005">
    <property type="entry name" value="TPR"/>
    <property type="match status" value="2"/>
</dbReference>
<dbReference type="InterPro" id="IPR011990">
    <property type="entry name" value="TPR-like_helical_dom_sf"/>
</dbReference>
<dbReference type="Gene3D" id="1.25.40.10">
    <property type="entry name" value="Tetratricopeptide repeat domain"/>
    <property type="match status" value="2"/>
</dbReference>
<reference evidence="2 3" key="1">
    <citation type="submission" date="2023-06" db="EMBL/GenBank/DDBJ databases">
        <title>Roseiconus lacunae JC819 isolated from Gulf of Mannar region, Tamil Nadu.</title>
        <authorList>
            <person name="Pk S."/>
            <person name="Ch S."/>
            <person name="Ch V.R."/>
        </authorList>
    </citation>
    <scope>NUCLEOTIDE SEQUENCE [LARGE SCALE GENOMIC DNA]</scope>
    <source>
        <strain evidence="2 3">JC819</strain>
    </source>
</reference>